<evidence type="ECO:0000313" key="3">
    <source>
        <dbReference type="Proteomes" id="UP000009183"/>
    </source>
</evidence>
<reference evidence="3" key="1">
    <citation type="journal article" date="2007" name="Nature">
        <title>The grapevine genome sequence suggests ancestral hexaploidization in major angiosperm phyla.</title>
        <authorList>
            <consortium name="The French-Italian Public Consortium for Grapevine Genome Characterization."/>
            <person name="Jaillon O."/>
            <person name="Aury J.-M."/>
            <person name="Noel B."/>
            <person name="Policriti A."/>
            <person name="Clepet C."/>
            <person name="Casagrande A."/>
            <person name="Choisne N."/>
            <person name="Aubourg S."/>
            <person name="Vitulo N."/>
            <person name="Jubin C."/>
            <person name="Vezzi A."/>
            <person name="Legeai F."/>
            <person name="Hugueney P."/>
            <person name="Dasilva C."/>
            <person name="Horner D."/>
            <person name="Mica E."/>
            <person name="Jublot D."/>
            <person name="Poulain J."/>
            <person name="Bruyere C."/>
            <person name="Billault A."/>
            <person name="Segurens B."/>
            <person name="Gouyvenoux M."/>
            <person name="Ugarte E."/>
            <person name="Cattonaro F."/>
            <person name="Anthouard V."/>
            <person name="Vico V."/>
            <person name="Del Fabbro C."/>
            <person name="Alaux M."/>
            <person name="Di Gaspero G."/>
            <person name="Dumas V."/>
            <person name="Felice N."/>
            <person name="Paillard S."/>
            <person name="Juman I."/>
            <person name="Moroldo M."/>
            <person name="Scalabrin S."/>
            <person name="Canaguier A."/>
            <person name="Le Clainche I."/>
            <person name="Malacrida G."/>
            <person name="Durand E."/>
            <person name="Pesole G."/>
            <person name="Laucou V."/>
            <person name="Chatelet P."/>
            <person name="Merdinoglu D."/>
            <person name="Delledonne M."/>
            <person name="Pezzotti M."/>
            <person name="Lecharny A."/>
            <person name="Scarpelli C."/>
            <person name="Artiguenave F."/>
            <person name="Pe M.E."/>
            <person name="Valle G."/>
            <person name="Morgante M."/>
            <person name="Caboche M."/>
            <person name="Adam-Blondon A.-F."/>
            <person name="Weissenbach J."/>
            <person name="Quetier F."/>
            <person name="Wincker P."/>
        </authorList>
    </citation>
    <scope>NUCLEOTIDE SEQUENCE [LARGE SCALE GENOMIC DNA]</scope>
    <source>
        <strain evidence="3">cv. Pinot noir / PN40024</strain>
    </source>
</reference>
<dbReference type="EMBL" id="FN595992">
    <property type="protein sequence ID" value="CCB55663.1"/>
    <property type="molecule type" value="Genomic_DNA"/>
</dbReference>
<feature type="region of interest" description="Disordered" evidence="1">
    <location>
        <begin position="1"/>
        <end position="35"/>
    </location>
</feature>
<proteinExistence type="predicted"/>
<name>F6HM75_VITVI</name>
<dbReference type="HOGENOM" id="CLU_2459243_0_0_1"/>
<gene>
    <name evidence="2" type="ordered locus">VIT_10s0003g00940</name>
</gene>
<feature type="compositionally biased region" description="Basic and acidic residues" evidence="1">
    <location>
        <begin position="1"/>
        <end position="24"/>
    </location>
</feature>
<evidence type="ECO:0000313" key="2">
    <source>
        <dbReference type="EMBL" id="CCB55663.1"/>
    </source>
</evidence>
<dbReference type="Proteomes" id="UP000009183">
    <property type="component" value="Chromosome 10"/>
</dbReference>
<organism evidence="2 3">
    <name type="scientific">Vitis vinifera</name>
    <name type="common">Grape</name>
    <dbReference type="NCBI Taxonomy" id="29760"/>
    <lineage>
        <taxon>Eukaryota</taxon>
        <taxon>Viridiplantae</taxon>
        <taxon>Streptophyta</taxon>
        <taxon>Embryophyta</taxon>
        <taxon>Tracheophyta</taxon>
        <taxon>Spermatophyta</taxon>
        <taxon>Magnoliopsida</taxon>
        <taxon>eudicotyledons</taxon>
        <taxon>Gunneridae</taxon>
        <taxon>Pentapetalae</taxon>
        <taxon>rosids</taxon>
        <taxon>Vitales</taxon>
        <taxon>Vitaceae</taxon>
        <taxon>Viteae</taxon>
        <taxon>Vitis</taxon>
    </lineage>
</organism>
<protein>
    <submittedName>
        <fullName evidence="2">Uncharacterized protein</fullName>
    </submittedName>
</protein>
<dbReference type="InParanoid" id="F6HM75"/>
<dbReference type="PaxDb" id="29760-VIT_10s0003g00940.t01"/>
<keyword evidence="3" id="KW-1185">Reference proteome</keyword>
<accession>F6HM75</accession>
<evidence type="ECO:0000256" key="1">
    <source>
        <dbReference type="SAM" id="MobiDB-lite"/>
    </source>
</evidence>
<dbReference type="AlphaFoldDB" id="F6HM75"/>
<sequence>MDNIEIHLVRQTRGGKEEGEEHRSTKVLSGDQEGSITTGHARKLLPMTFLYCHAFGEVVFGGKSPEEIFMLREHAHHTGKENNCSSKDF</sequence>